<dbReference type="PROSITE" id="PS51257">
    <property type="entry name" value="PROKAR_LIPOPROTEIN"/>
    <property type="match status" value="1"/>
</dbReference>
<comment type="caution">
    <text evidence="2">The sequence shown here is derived from an EMBL/GenBank/DDBJ whole genome shotgun (WGS) entry which is preliminary data.</text>
</comment>
<sequence length="353" mass="36684">MRRRIPALLLSALLPALVTACTGTEEVQYAVQLGVLTNTDVTGRATQLRALNTDGGSVNTVALTGGVDVLPASGARRLITVRSDGAETRDPGGTNAQPFAEPGFTPCYTQAAQDAARTRLLLLSECSGVQRAALFSSDTRTLIWSALLPTYLPPVVTNDTPPTRLAVQGDVGLITRARLNGGSEVIRVAVPSEATTPEVSAPAAIPSVFDLVPYGGRILAATPTGIQALNGSGEPDNATTLAAFGAARFDRLWVGGANNTLLAAWRSNVLTTTADSPLRLWDGAATTAATVANLADLRDLTLPSDGKAYVLAGQNLNRYDVTLGLSTGNWSPKTLTTLTTPLSIAWTVPVTAP</sequence>
<gene>
    <name evidence="2" type="ORF">GCM10008960_37690</name>
</gene>
<accession>A0ABQ2S8N4</accession>
<proteinExistence type="predicted"/>
<keyword evidence="1" id="KW-0732">Signal</keyword>
<evidence type="ECO:0000313" key="2">
    <source>
        <dbReference type="EMBL" id="GGS07768.1"/>
    </source>
</evidence>
<reference evidence="3" key="1">
    <citation type="journal article" date="2019" name="Int. J. Syst. Evol. Microbiol.">
        <title>The Global Catalogue of Microorganisms (GCM) 10K type strain sequencing project: providing services to taxonomists for standard genome sequencing and annotation.</title>
        <authorList>
            <consortium name="The Broad Institute Genomics Platform"/>
            <consortium name="The Broad Institute Genome Sequencing Center for Infectious Disease"/>
            <person name="Wu L."/>
            <person name="Ma J."/>
        </authorList>
    </citation>
    <scope>NUCLEOTIDE SEQUENCE [LARGE SCALE GENOMIC DNA]</scope>
    <source>
        <strain evidence="3">JCM 31405</strain>
    </source>
</reference>
<evidence type="ECO:0008006" key="4">
    <source>
        <dbReference type="Google" id="ProtNLM"/>
    </source>
</evidence>
<dbReference type="EMBL" id="BMQN01000020">
    <property type="protein sequence ID" value="GGS07768.1"/>
    <property type="molecule type" value="Genomic_DNA"/>
</dbReference>
<dbReference type="Proteomes" id="UP000644548">
    <property type="component" value="Unassembled WGS sequence"/>
</dbReference>
<feature type="signal peptide" evidence="1">
    <location>
        <begin position="1"/>
        <end position="20"/>
    </location>
</feature>
<organism evidence="2 3">
    <name type="scientific">Deinococcus sedimenti</name>
    <dbReference type="NCBI Taxonomy" id="1867090"/>
    <lineage>
        <taxon>Bacteria</taxon>
        <taxon>Thermotogati</taxon>
        <taxon>Deinococcota</taxon>
        <taxon>Deinococci</taxon>
        <taxon>Deinococcales</taxon>
        <taxon>Deinococcaceae</taxon>
        <taxon>Deinococcus</taxon>
    </lineage>
</organism>
<name>A0ABQ2S8N4_9DEIO</name>
<evidence type="ECO:0000256" key="1">
    <source>
        <dbReference type="SAM" id="SignalP"/>
    </source>
</evidence>
<keyword evidence="3" id="KW-1185">Reference proteome</keyword>
<dbReference type="RefSeq" id="WP_229784126.1">
    <property type="nucleotide sequence ID" value="NZ_BMQN01000020.1"/>
</dbReference>
<feature type="chain" id="PRO_5046650889" description="Lipoprotein" evidence="1">
    <location>
        <begin position="21"/>
        <end position="353"/>
    </location>
</feature>
<evidence type="ECO:0000313" key="3">
    <source>
        <dbReference type="Proteomes" id="UP000644548"/>
    </source>
</evidence>
<protein>
    <recommendedName>
        <fullName evidence="4">Lipoprotein</fullName>
    </recommendedName>
</protein>